<feature type="domain" description="VWFA" evidence="5">
    <location>
        <begin position="11"/>
        <end position="208"/>
    </location>
</feature>
<dbReference type="Proteomes" id="UP000663834">
    <property type="component" value="Unassembled WGS sequence"/>
</dbReference>
<gene>
    <name evidence="6" type="ORF">KQP761_LOCUS34280</name>
    <name evidence="7" type="ORF">MBJ925_LOCUS30230</name>
</gene>
<organism evidence="6 8">
    <name type="scientific">Rotaria magnacalcarata</name>
    <dbReference type="NCBI Taxonomy" id="392030"/>
    <lineage>
        <taxon>Eukaryota</taxon>
        <taxon>Metazoa</taxon>
        <taxon>Spiralia</taxon>
        <taxon>Gnathifera</taxon>
        <taxon>Rotifera</taxon>
        <taxon>Eurotatoria</taxon>
        <taxon>Bdelloidea</taxon>
        <taxon>Philodinida</taxon>
        <taxon>Philodinidae</taxon>
        <taxon>Rotaria</taxon>
    </lineage>
</organism>
<evidence type="ECO:0000256" key="4">
    <source>
        <dbReference type="SAM" id="MobiDB-lite"/>
    </source>
</evidence>
<sequence>MASTHSSSILDLSFAMDCTGSMGAYIKSATDNIRSIVDEIVSKEMTNIRLALVEYRDHPPQDTTFVTRVHNFTDKVQEMKAWLEQCSAQGGGDTPEAVADALHDILKLSWRSEATKICVLISDAPPHGLKQCDDSFPDGCPLGHDPLKIAREMAEKNITLYVVGVEPPILPYREFFMALAHITGGQYVPMMNANLLAQMIIAGVREEISLDRVMNSSRKDIIKVIQKATSDGVDDQETAKRLQNVFISKKIQVNRMKNEAGVPSKEAEECYAKCADMADMQSKYKKTEPTSTTHVASMDYGLQEEENVTVDQAKRILQKAKNWEIPTSQEGHQTERKSFTTSHRSRRSGDTQRDHSTPCKYGSSCYDHTDYHRTKYYHPEGDKQQGMRTNQQTSCKYGSNCHDHTDHHREKYSHPESDKKEKTQNIQHTPCKYGSGCRDRSEYHRDKYYHA</sequence>
<dbReference type="InterPro" id="IPR052969">
    <property type="entry name" value="Thr-specific_kinase-like"/>
</dbReference>
<feature type="region of interest" description="Disordered" evidence="4">
    <location>
        <begin position="321"/>
        <end position="358"/>
    </location>
</feature>
<evidence type="ECO:0000256" key="3">
    <source>
        <dbReference type="ARBA" id="ARBA00022729"/>
    </source>
</evidence>
<dbReference type="PANTHER" id="PTHR47763">
    <property type="entry name" value="ALPHA-PROTEIN KINASE VWKA"/>
    <property type="match status" value="1"/>
</dbReference>
<accession>A0A816G6Y5</accession>
<dbReference type="GO" id="GO:0005737">
    <property type="term" value="C:cytoplasm"/>
    <property type="evidence" value="ECO:0007669"/>
    <property type="project" value="TreeGrafter"/>
</dbReference>
<feature type="region of interest" description="Disordered" evidence="4">
    <location>
        <begin position="376"/>
        <end position="439"/>
    </location>
</feature>
<dbReference type="CDD" id="cd00198">
    <property type="entry name" value="vWFA"/>
    <property type="match status" value="1"/>
</dbReference>
<dbReference type="AlphaFoldDB" id="A0A816G6Y5"/>
<dbReference type="SUPFAM" id="SSF53300">
    <property type="entry name" value="vWA-like"/>
    <property type="match status" value="1"/>
</dbReference>
<reference evidence="6" key="1">
    <citation type="submission" date="2021-02" db="EMBL/GenBank/DDBJ databases">
        <authorList>
            <person name="Nowell W R."/>
        </authorList>
    </citation>
    <scope>NUCLEOTIDE SEQUENCE</scope>
</reference>
<proteinExistence type="predicted"/>
<evidence type="ECO:0000259" key="5">
    <source>
        <dbReference type="PROSITE" id="PS50234"/>
    </source>
</evidence>
<dbReference type="InterPro" id="IPR036465">
    <property type="entry name" value="vWFA_dom_sf"/>
</dbReference>
<evidence type="ECO:0000313" key="7">
    <source>
        <dbReference type="EMBL" id="CAF2145484.1"/>
    </source>
</evidence>
<dbReference type="Gene3D" id="3.40.50.410">
    <property type="entry name" value="von Willebrand factor, type A domain"/>
    <property type="match status" value="1"/>
</dbReference>
<keyword evidence="2" id="KW-0964">Secreted</keyword>
<name>A0A816G6Y5_9BILA</name>
<feature type="compositionally biased region" description="Basic and acidic residues" evidence="4">
    <location>
        <begin position="347"/>
        <end position="357"/>
    </location>
</feature>
<protein>
    <recommendedName>
        <fullName evidence="5">VWFA domain-containing protein</fullName>
    </recommendedName>
</protein>
<feature type="compositionally biased region" description="Polar residues" evidence="4">
    <location>
        <begin position="386"/>
        <end position="397"/>
    </location>
</feature>
<comment type="caution">
    <text evidence="6">The sequence shown here is derived from an EMBL/GenBank/DDBJ whole genome shotgun (WGS) entry which is preliminary data.</text>
</comment>
<dbReference type="OrthoDB" id="301415at2759"/>
<dbReference type="EMBL" id="CAJNRE010016333">
    <property type="protein sequence ID" value="CAF2145484.1"/>
    <property type="molecule type" value="Genomic_DNA"/>
</dbReference>
<dbReference type="InterPro" id="IPR002035">
    <property type="entry name" value="VWF_A"/>
</dbReference>
<comment type="subcellular location">
    <subcellularLocation>
        <location evidence="1">Secreted</location>
    </subcellularLocation>
</comment>
<evidence type="ECO:0000313" key="6">
    <source>
        <dbReference type="EMBL" id="CAF1671145.1"/>
    </source>
</evidence>
<dbReference type="PANTHER" id="PTHR47763:SF1">
    <property type="entry name" value="DUF659 DOMAIN-CONTAINING PROTEIN"/>
    <property type="match status" value="1"/>
</dbReference>
<feature type="compositionally biased region" description="Basic and acidic residues" evidence="4">
    <location>
        <begin position="401"/>
        <end position="423"/>
    </location>
</feature>
<keyword evidence="3" id="KW-0732">Signal</keyword>
<evidence type="ECO:0000256" key="2">
    <source>
        <dbReference type="ARBA" id="ARBA00022525"/>
    </source>
</evidence>
<dbReference type="Pfam" id="PF25106">
    <property type="entry name" value="VWA_4"/>
    <property type="match status" value="1"/>
</dbReference>
<evidence type="ECO:0000256" key="1">
    <source>
        <dbReference type="ARBA" id="ARBA00004613"/>
    </source>
</evidence>
<evidence type="ECO:0000313" key="8">
    <source>
        <dbReference type="Proteomes" id="UP000663834"/>
    </source>
</evidence>
<dbReference type="InterPro" id="IPR056861">
    <property type="entry name" value="HMCN1-like_VWA"/>
</dbReference>
<feature type="compositionally biased region" description="Basic and acidic residues" evidence="4">
    <location>
        <begin position="376"/>
        <end position="385"/>
    </location>
</feature>
<dbReference type="PROSITE" id="PS50234">
    <property type="entry name" value="VWFA"/>
    <property type="match status" value="1"/>
</dbReference>
<dbReference type="EMBL" id="CAJNOW010019217">
    <property type="protein sequence ID" value="CAF1671145.1"/>
    <property type="molecule type" value="Genomic_DNA"/>
</dbReference>
<dbReference type="GO" id="GO:0004674">
    <property type="term" value="F:protein serine/threonine kinase activity"/>
    <property type="evidence" value="ECO:0007669"/>
    <property type="project" value="TreeGrafter"/>
</dbReference>
<dbReference type="SMART" id="SM00327">
    <property type="entry name" value="VWA"/>
    <property type="match status" value="1"/>
</dbReference>
<dbReference type="Proteomes" id="UP000663824">
    <property type="component" value="Unassembled WGS sequence"/>
</dbReference>